<evidence type="ECO:0000313" key="2">
    <source>
        <dbReference type="WBParaSite" id="TMUE_2000008697.1"/>
    </source>
</evidence>
<proteinExistence type="predicted"/>
<name>A0A5S6QPA5_TRIMR</name>
<dbReference type="WBParaSite" id="TMUE_2000008697.1">
    <property type="protein sequence ID" value="TMUE_2000008697.1"/>
    <property type="gene ID" value="WBGene00293089"/>
</dbReference>
<dbReference type="AlphaFoldDB" id="A0A5S6QPA5"/>
<organism evidence="1 2">
    <name type="scientific">Trichuris muris</name>
    <name type="common">Mouse whipworm</name>
    <dbReference type="NCBI Taxonomy" id="70415"/>
    <lineage>
        <taxon>Eukaryota</taxon>
        <taxon>Metazoa</taxon>
        <taxon>Ecdysozoa</taxon>
        <taxon>Nematoda</taxon>
        <taxon>Enoplea</taxon>
        <taxon>Dorylaimia</taxon>
        <taxon>Trichinellida</taxon>
        <taxon>Trichuridae</taxon>
        <taxon>Trichuris</taxon>
    </lineage>
</organism>
<reference evidence="2" key="1">
    <citation type="submission" date="2019-12" db="UniProtKB">
        <authorList>
            <consortium name="WormBaseParasite"/>
        </authorList>
    </citation>
    <scope>IDENTIFICATION</scope>
</reference>
<protein>
    <submittedName>
        <fullName evidence="2">Uncharacterized protein</fullName>
    </submittedName>
</protein>
<evidence type="ECO:0000313" key="1">
    <source>
        <dbReference type="Proteomes" id="UP000046395"/>
    </source>
</evidence>
<keyword evidence="1" id="KW-1185">Reference proteome</keyword>
<dbReference type="Proteomes" id="UP000046395">
    <property type="component" value="Unassembled WGS sequence"/>
</dbReference>
<sequence length="93" mass="10261">MLCAKAYQRVCTNLEQIVGHCFSIPHAPFVLVLPKRRLAQEWSPTKGLPVDSFVATAFCLSPDPQRTSGSELSEGAIPSGTHSRSHFLLRIVR</sequence>
<accession>A0A5S6QPA5</accession>